<keyword evidence="2" id="KW-1185">Reference proteome</keyword>
<accession>A0A0H3GB98</accession>
<dbReference type="EMBL" id="CP002998">
    <property type="protein sequence ID" value="AEM20077.1"/>
    <property type="molecule type" value="Genomic_DNA"/>
</dbReference>
<evidence type="ECO:0000313" key="1">
    <source>
        <dbReference type="EMBL" id="AEM20077.1"/>
    </source>
</evidence>
<proteinExistence type="predicted"/>
<dbReference type="HOGENOM" id="CLU_3230608_0_0_5"/>
<dbReference type="AlphaFoldDB" id="A0A0H3GB98"/>
<dbReference type="Proteomes" id="UP000007104">
    <property type="component" value="Chromosome II"/>
</dbReference>
<reference evidence="1 2" key="1">
    <citation type="journal article" date="2011" name="J. Bacteriol.">
        <title>Revised genome sequence of Brucella suis 1330.</title>
        <authorList>
            <person name="Tae H."/>
            <person name="Shallom S."/>
            <person name="Settlage R."/>
            <person name="Preston D."/>
            <person name="Adams L.G."/>
            <person name="Garner H.R."/>
        </authorList>
    </citation>
    <scope>NUCLEOTIDE SEQUENCE [LARGE SCALE GENOMIC DNA]</scope>
    <source>
        <strain evidence="1 2">1330</strain>
    </source>
</reference>
<sequence>MPSAVFVLTESPERSNYLFCRIIRRKTASHFCWKCSKTFKDAQ</sequence>
<name>A0A0H3GB98_BRUSU</name>
<organism evidence="1 2">
    <name type="scientific">Brucella suis biovar 1 (strain 1330)</name>
    <dbReference type="NCBI Taxonomy" id="204722"/>
    <lineage>
        <taxon>Bacteria</taxon>
        <taxon>Pseudomonadati</taxon>
        <taxon>Pseudomonadota</taxon>
        <taxon>Alphaproteobacteria</taxon>
        <taxon>Hyphomicrobiales</taxon>
        <taxon>Brucellaceae</taxon>
        <taxon>Brucella/Ochrobactrum group</taxon>
        <taxon>Brucella</taxon>
    </lineage>
</organism>
<evidence type="ECO:0000313" key="2">
    <source>
        <dbReference type="Proteomes" id="UP000007104"/>
    </source>
</evidence>
<protein>
    <submittedName>
        <fullName evidence="1">Uncharacterized protein</fullName>
    </submittedName>
</protein>
<dbReference type="KEGG" id="bsi:BS1330_II0606"/>
<gene>
    <name evidence="1" type="ordered locus">BS1330_II0606</name>
</gene>
<dbReference type="KEGG" id="bms:BRA0611"/>